<keyword evidence="5" id="KW-0175">Coiled coil</keyword>
<dbReference type="InterPro" id="IPR015590">
    <property type="entry name" value="Aldehyde_DH_dom"/>
</dbReference>
<evidence type="ECO:0000256" key="2">
    <source>
        <dbReference type="ARBA" id="ARBA00023002"/>
    </source>
</evidence>
<reference evidence="7 8" key="1">
    <citation type="submission" date="2023-10" db="EMBL/GenBank/DDBJ databases">
        <title>179-bfca-hs.</title>
        <authorList>
            <person name="Miliotis G."/>
            <person name="Sengupta P."/>
            <person name="Hameed A."/>
            <person name="Chuvochina M."/>
            <person name="Mcdonagh F."/>
            <person name="Simpson A.C."/>
            <person name="Singh N.K."/>
            <person name="Rekha P.D."/>
            <person name="Raman K."/>
            <person name="Hugenholtz P."/>
            <person name="Venkateswaran K."/>
        </authorList>
    </citation>
    <scope>NUCLEOTIDE SEQUENCE [LARGE SCALE GENOMIC DNA]</scope>
    <source>
        <strain evidence="7 8">179-BFC-A-HS</strain>
    </source>
</reference>
<dbReference type="PANTHER" id="PTHR43570:SF16">
    <property type="entry name" value="ALDEHYDE DEHYDROGENASE TYPE III, ISOFORM Q"/>
    <property type="match status" value="1"/>
</dbReference>
<feature type="active site" evidence="3">
    <location>
        <position position="209"/>
    </location>
</feature>
<feature type="coiled-coil region" evidence="5">
    <location>
        <begin position="29"/>
        <end position="57"/>
    </location>
</feature>
<evidence type="ECO:0000259" key="6">
    <source>
        <dbReference type="Pfam" id="PF00171"/>
    </source>
</evidence>
<gene>
    <name evidence="7" type="ORF">P5G51_009730</name>
</gene>
<comment type="caution">
    <text evidence="7">The sequence shown here is derived from an EMBL/GenBank/DDBJ whole genome shotgun (WGS) entry which is preliminary data.</text>
</comment>
<evidence type="ECO:0000256" key="5">
    <source>
        <dbReference type="SAM" id="Coils"/>
    </source>
</evidence>
<proteinExistence type="inferred from homology"/>
<evidence type="ECO:0000313" key="7">
    <source>
        <dbReference type="EMBL" id="MDY0405637.1"/>
    </source>
</evidence>
<dbReference type="Proteomes" id="UP001228376">
    <property type="component" value="Unassembled WGS sequence"/>
</dbReference>
<evidence type="ECO:0000256" key="1">
    <source>
        <dbReference type="ARBA" id="ARBA00009986"/>
    </source>
</evidence>
<dbReference type="PANTHER" id="PTHR43570">
    <property type="entry name" value="ALDEHYDE DEHYDROGENASE"/>
    <property type="match status" value="1"/>
</dbReference>
<sequence>MDVHGIVDAQREFFLTGKTLSYDFRLKQLQNLRSMIKENEEALYEALQKDLNKSRQEALTTEIGFVYAELDVAIKNLKRWMKQEKTSAPLTHKGTINYIVNEPYGTVLIISPWNYPFQLAIAPVIGAIAAGNTVVLKPSEYSQAVSACLAEMVGKAFDAAFFAIVEGEKEISQQLLQEKFDYIFFTGSTDVGKSVMRAASEHLTPVTLELGGKSPAIVDKDAKVNLTAKRIVWGNSPTPDKPV</sequence>
<evidence type="ECO:0000256" key="3">
    <source>
        <dbReference type="PROSITE-ProRule" id="PRU10007"/>
    </source>
</evidence>
<dbReference type="SUPFAM" id="SSF53720">
    <property type="entry name" value="ALDH-like"/>
    <property type="match status" value="1"/>
</dbReference>
<comment type="similarity">
    <text evidence="1 4">Belongs to the aldehyde dehydrogenase family.</text>
</comment>
<evidence type="ECO:0000313" key="8">
    <source>
        <dbReference type="Proteomes" id="UP001228376"/>
    </source>
</evidence>
<dbReference type="InterPro" id="IPR012394">
    <property type="entry name" value="Aldehyde_DH_NAD(P)"/>
</dbReference>
<organism evidence="7 8">
    <name type="scientific">Tigheibacillus jepli</name>
    <dbReference type="NCBI Taxonomy" id="3035914"/>
    <lineage>
        <taxon>Bacteria</taxon>
        <taxon>Bacillati</taxon>
        <taxon>Bacillota</taxon>
        <taxon>Bacilli</taxon>
        <taxon>Bacillales</taxon>
        <taxon>Bacillaceae</taxon>
        <taxon>Tigheibacillus</taxon>
    </lineage>
</organism>
<protein>
    <submittedName>
        <fullName evidence="7">Aldehyde dehydrogenase family protein</fullName>
    </submittedName>
</protein>
<dbReference type="PROSITE" id="PS00687">
    <property type="entry name" value="ALDEHYDE_DEHYDR_GLU"/>
    <property type="match status" value="1"/>
</dbReference>
<name>A0ABU5CH06_9BACI</name>
<dbReference type="Gene3D" id="3.40.309.10">
    <property type="entry name" value="Aldehyde Dehydrogenase, Chain A, domain 2"/>
    <property type="match status" value="1"/>
</dbReference>
<dbReference type="InterPro" id="IPR016163">
    <property type="entry name" value="Ald_DH_C"/>
</dbReference>
<dbReference type="Pfam" id="PF00171">
    <property type="entry name" value="Aldedh"/>
    <property type="match status" value="1"/>
</dbReference>
<keyword evidence="2 4" id="KW-0560">Oxidoreductase</keyword>
<dbReference type="InterPro" id="IPR029510">
    <property type="entry name" value="Ald_DH_CS_GLU"/>
</dbReference>
<dbReference type="EMBL" id="JAROCA020000001">
    <property type="protein sequence ID" value="MDY0405637.1"/>
    <property type="molecule type" value="Genomic_DNA"/>
</dbReference>
<feature type="domain" description="Aldehyde dehydrogenase" evidence="6">
    <location>
        <begin position="2"/>
        <end position="234"/>
    </location>
</feature>
<dbReference type="Gene3D" id="3.40.605.10">
    <property type="entry name" value="Aldehyde Dehydrogenase, Chain A, domain 1"/>
    <property type="match status" value="1"/>
</dbReference>
<accession>A0ABU5CH06</accession>
<evidence type="ECO:0000256" key="4">
    <source>
        <dbReference type="RuleBase" id="RU003345"/>
    </source>
</evidence>
<dbReference type="InterPro" id="IPR016161">
    <property type="entry name" value="Ald_DH/histidinol_DH"/>
</dbReference>
<keyword evidence="8" id="KW-1185">Reference proteome</keyword>
<dbReference type="InterPro" id="IPR016162">
    <property type="entry name" value="Ald_DH_N"/>
</dbReference>